<proteinExistence type="predicted"/>
<gene>
    <name evidence="2" type="primary">LOC137490174</name>
</gene>
<evidence type="ECO:0000313" key="1">
    <source>
        <dbReference type="Proteomes" id="UP000000437"/>
    </source>
</evidence>
<evidence type="ECO:0000313" key="2">
    <source>
        <dbReference type="RefSeq" id="XP_073801402.1"/>
    </source>
</evidence>
<reference evidence="2" key="1">
    <citation type="submission" date="2025-08" db="UniProtKB">
        <authorList>
            <consortium name="RefSeq"/>
        </authorList>
    </citation>
    <scope>IDENTIFICATION</scope>
    <source>
        <strain evidence="2">Tuebingen</strain>
        <tissue evidence="2">Fibroblasts and whole tissue</tissue>
    </source>
</reference>
<protein>
    <submittedName>
        <fullName evidence="2">Ligand-gated ion channel 4-like</fullName>
    </submittedName>
</protein>
<organism evidence="1 2">
    <name type="scientific">Danio rerio</name>
    <name type="common">Zebrafish</name>
    <name type="synonym">Brachydanio rerio</name>
    <dbReference type="NCBI Taxonomy" id="7955"/>
    <lineage>
        <taxon>Eukaryota</taxon>
        <taxon>Metazoa</taxon>
        <taxon>Chordata</taxon>
        <taxon>Craniata</taxon>
        <taxon>Vertebrata</taxon>
        <taxon>Euteleostomi</taxon>
        <taxon>Actinopterygii</taxon>
        <taxon>Neopterygii</taxon>
        <taxon>Teleostei</taxon>
        <taxon>Ostariophysi</taxon>
        <taxon>Cypriniformes</taxon>
        <taxon>Danionidae</taxon>
        <taxon>Danioninae</taxon>
        <taxon>Danio</taxon>
    </lineage>
</organism>
<keyword evidence="1" id="KW-1185">Reference proteome</keyword>
<dbReference type="RefSeq" id="XP_073801402.1">
    <property type="nucleotide sequence ID" value="XM_073945301.1"/>
</dbReference>
<sequence>MAFHHRISLLLIFSSPVVLPDSCDSRCLAKKLIDKKEMIAPQNIDCSVTVNITSVQYETLSFRWIDPELAWNDTISSATSVMLPVHKIWTPGLVLDNVIDVTTKTYTDDVAVMKNGTVNYAVVLFIAVSSEISLFTYPFVTGNCDVAINGWNQSDCVLSLEYPKNANMFGSSQCGEWNTESVEIKSYPNGSSRNYLSVMMT</sequence>
<dbReference type="Proteomes" id="UP000000437">
    <property type="component" value="Chromosome 3"/>
</dbReference>
<name>A0AC58J4L5_DANRE</name>
<accession>A0AC58J4L5</accession>